<keyword evidence="4" id="KW-0133">Cell shape</keyword>
<evidence type="ECO:0000313" key="12">
    <source>
        <dbReference type="Proteomes" id="UP001559025"/>
    </source>
</evidence>
<evidence type="ECO:0000256" key="6">
    <source>
        <dbReference type="ARBA" id="ARBA00023316"/>
    </source>
</evidence>
<evidence type="ECO:0000313" key="11">
    <source>
        <dbReference type="EMBL" id="MEX4008744.1"/>
    </source>
</evidence>
<dbReference type="PRINTS" id="PR00725">
    <property type="entry name" value="DADACBPTASE1"/>
</dbReference>
<keyword evidence="3 11" id="KW-0378">Hydrolase</keyword>
<evidence type="ECO:0000256" key="7">
    <source>
        <dbReference type="RuleBase" id="RU004016"/>
    </source>
</evidence>
<organism evidence="11 12">
    <name type="scientific">Neoaquamicrobium sediminum</name>
    <dbReference type="NCBI Taxonomy" id="1849104"/>
    <lineage>
        <taxon>Bacteria</taxon>
        <taxon>Pseudomonadati</taxon>
        <taxon>Pseudomonadota</taxon>
        <taxon>Alphaproteobacteria</taxon>
        <taxon>Hyphomicrobiales</taxon>
        <taxon>Phyllobacteriaceae</taxon>
        <taxon>Neoaquamicrobium</taxon>
    </lineage>
</organism>
<dbReference type="GO" id="GO:0004180">
    <property type="term" value="F:carboxypeptidase activity"/>
    <property type="evidence" value="ECO:0007669"/>
    <property type="project" value="UniProtKB-KW"/>
</dbReference>
<evidence type="ECO:0000256" key="3">
    <source>
        <dbReference type="ARBA" id="ARBA00022801"/>
    </source>
</evidence>
<dbReference type="Pfam" id="PF00768">
    <property type="entry name" value="Peptidase_S11"/>
    <property type="match status" value="1"/>
</dbReference>
<evidence type="ECO:0000256" key="4">
    <source>
        <dbReference type="ARBA" id="ARBA00022960"/>
    </source>
</evidence>
<feature type="chain" id="PRO_5045257279" evidence="9">
    <location>
        <begin position="25"/>
        <end position="364"/>
    </location>
</feature>
<dbReference type="Proteomes" id="UP001559025">
    <property type="component" value="Unassembled WGS sequence"/>
</dbReference>
<feature type="signal peptide" evidence="9">
    <location>
        <begin position="1"/>
        <end position="24"/>
    </location>
</feature>
<keyword evidence="12" id="KW-1185">Reference proteome</keyword>
<evidence type="ECO:0000259" key="10">
    <source>
        <dbReference type="Pfam" id="PF00768"/>
    </source>
</evidence>
<sequence>MRRRFFPTIGLALATVFAAGAAQAGPAVLVDLNTGKVLEQEDAFAPWYPASLTKLMTVLVTFRAVKAGEIAFDSPVRISERAAKEPPSKMGYKPGSVLTVDNAIKILMVKSANDIATALAESVAGSRSAFAARMNAEAQRLGMSGTRFVNPHGLHADEQTTNARDLAVLAMALRNEFPQHAHYFSMEALQAGGKLLENHNDLIMRFDGANGMKTGYTCPSGFNLIATATRGGRSLMAVVIGEPTVEARADKAANLLERGFATPGDTAPYLGQLRPSGKEAPSAVNLRPVICTEAHWKAVTEARGPEGHPVYTSPYIKEPTRERVAVAVALGGATGPESKAPRYADVPIPTPRPDYAPAAMAEGG</sequence>
<protein>
    <submittedName>
        <fullName evidence="11">D-alanyl-D-alanine carboxypeptidase family protein</fullName>
        <ecNumber evidence="11">3.4.-.-</ecNumber>
    </submittedName>
</protein>
<name>A0ABV3WXG2_9HYPH</name>
<evidence type="ECO:0000256" key="5">
    <source>
        <dbReference type="ARBA" id="ARBA00022984"/>
    </source>
</evidence>
<dbReference type="EMBL" id="JAZHFV010000005">
    <property type="protein sequence ID" value="MEX4008744.1"/>
    <property type="molecule type" value="Genomic_DNA"/>
</dbReference>
<gene>
    <name evidence="11" type="ORF">V1479_15625</name>
</gene>
<accession>A0ABV3WXG2</accession>
<evidence type="ECO:0000256" key="2">
    <source>
        <dbReference type="ARBA" id="ARBA00022729"/>
    </source>
</evidence>
<dbReference type="RefSeq" id="WP_173189304.1">
    <property type="nucleotide sequence ID" value="NZ_CBDDTD010000001.1"/>
</dbReference>
<reference evidence="11 12" key="1">
    <citation type="submission" date="2024-01" db="EMBL/GenBank/DDBJ databases">
        <title>New evidence supports the origin of RcGTA from prophage.</title>
        <authorList>
            <person name="Xu Y."/>
            <person name="Liu B."/>
            <person name="Chen F."/>
        </authorList>
    </citation>
    <scope>NUCLEOTIDE SEQUENCE [LARGE SCALE GENOMIC DNA]</scope>
    <source>
        <strain evidence="11 12">CBW1107-2</strain>
    </source>
</reference>
<dbReference type="InterPro" id="IPR012338">
    <property type="entry name" value="Beta-lactam/transpept-like"/>
</dbReference>
<keyword evidence="11" id="KW-0121">Carboxypeptidase</keyword>
<dbReference type="Gene3D" id="3.40.710.10">
    <property type="entry name" value="DD-peptidase/beta-lactamase superfamily"/>
    <property type="match status" value="1"/>
</dbReference>
<keyword evidence="5" id="KW-0573">Peptidoglycan synthesis</keyword>
<keyword evidence="2 9" id="KW-0732">Signal</keyword>
<comment type="caution">
    <text evidence="11">The sequence shown here is derived from an EMBL/GenBank/DDBJ whole genome shotgun (WGS) entry which is preliminary data.</text>
</comment>
<dbReference type="PANTHER" id="PTHR21581">
    <property type="entry name" value="D-ALANYL-D-ALANINE CARBOXYPEPTIDASE"/>
    <property type="match status" value="1"/>
</dbReference>
<keyword evidence="11" id="KW-0645">Protease</keyword>
<feature type="region of interest" description="Disordered" evidence="8">
    <location>
        <begin position="331"/>
        <end position="364"/>
    </location>
</feature>
<feature type="domain" description="Peptidase S11 D-alanyl-D-alanine carboxypeptidase A N-terminal" evidence="10">
    <location>
        <begin position="21"/>
        <end position="243"/>
    </location>
</feature>
<dbReference type="PANTHER" id="PTHR21581:SF6">
    <property type="entry name" value="TRAFFICKING PROTEIN PARTICLE COMPLEX SUBUNIT 12"/>
    <property type="match status" value="1"/>
</dbReference>
<evidence type="ECO:0000256" key="8">
    <source>
        <dbReference type="SAM" id="MobiDB-lite"/>
    </source>
</evidence>
<proteinExistence type="inferred from homology"/>
<dbReference type="InterPro" id="IPR018044">
    <property type="entry name" value="Peptidase_S11"/>
</dbReference>
<keyword evidence="6" id="KW-0961">Cell wall biogenesis/degradation</keyword>
<dbReference type="SUPFAM" id="SSF56601">
    <property type="entry name" value="beta-lactamase/transpeptidase-like"/>
    <property type="match status" value="1"/>
</dbReference>
<evidence type="ECO:0000256" key="9">
    <source>
        <dbReference type="SAM" id="SignalP"/>
    </source>
</evidence>
<dbReference type="InterPro" id="IPR001967">
    <property type="entry name" value="Peptidase_S11_N"/>
</dbReference>
<comment type="similarity">
    <text evidence="1 7">Belongs to the peptidase S11 family.</text>
</comment>
<evidence type="ECO:0000256" key="1">
    <source>
        <dbReference type="ARBA" id="ARBA00007164"/>
    </source>
</evidence>
<dbReference type="EC" id="3.4.-.-" evidence="11"/>